<dbReference type="InterPro" id="IPR054765">
    <property type="entry name" value="SLBB_dom"/>
</dbReference>
<keyword evidence="3" id="KW-0813">Transport</keyword>
<evidence type="ECO:0000256" key="12">
    <source>
        <dbReference type="ARBA" id="ARBA00023139"/>
    </source>
</evidence>
<dbReference type="GO" id="GO:0015288">
    <property type="term" value="F:porin activity"/>
    <property type="evidence" value="ECO:0007669"/>
    <property type="project" value="UniProtKB-KW"/>
</dbReference>
<dbReference type="GO" id="GO:0046930">
    <property type="term" value="C:pore complex"/>
    <property type="evidence" value="ECO:0007669"/>
    <property type="project" value="UniProtKB-KW"/>
</dbReference>
<evidence type="ECO:0000313" key="18">
    <source>
        <dbReference type="EMBL" id="GGA79296.1"/>
    </source>
</evidence>
<keyword evidence="10" id="KW-0626">Porin</keyword>
<evidence type="ECO:0000256" key="15">
    <source>
        <dbReference type="SAM" id="SignalP"/>
    </source>
</evidence>
<evidence type="ECO:0000313" key="19">
    <source>
        <dbReference type="Proteomes" id="UP000648801"/>
    </source>
</evidence>
<evidence type="ECO:0000256" key="13">
    <source>
        <dbReference type="ARBA" id="ARBA00023237"/>
    </source>
</evidence>
<dbReference type="Pfam" id="PF22461">
    <property type="entry name" value="SLBB_2"/>
    <property type="match status" value="1"/>
</dbReference>
<reference evidence="18" key="1">
    <citation type="journal article" date="2014" name="Int. J. Syst. Evol. Microbiol.">
        <title>Complete genome sequence of Corynebacterium casei LMG S-19264T (=DSM 44701T), isolated from a smear-ripened cheese.</title>
        <authorList>
            <consortium name="US DOE Joint Genome Institute (JGI-PGF)"/>
            <person name="Walter F."/>
            <person name="Albersmeier A."/>
            <person name="Kalinowski J."/>
            <person name="Ruckert C."/>
        </authorList>
    </citation>
    <scope>NUCLEOTIDE SEQUENCE</scope>
    <source>
        <strain evidence="18">CGMCC 1.15447</strain>
    </source>
</reference>
<evidence type="ECO:0000256" key="9">
    <source>
        <dbReference type="ARBA" id="ARBA00023065"/>
    </source>
</evidence>
<feature type="domain" description="SLBB" evidence="17">
    <location>
        <begin position="125"/>
        <end position="205"/>
    </location>
</feature>
<comment type="similarity">
    <text evidence="2">Belongs to the BexD/CtrA/VexA family.</text>
</comment>
<feature type="domain" description="Polysaccharide export protein N-terminal" evidence="16">
    <location>
        <begin position="46"/>
        <end position="119"/>
    </location>
</feature>
<evidence type="ECO:0000256" key="2">
    <source>
        <dbReference type="ARBA" id="ARBA00009450"/>
    </source>
</evidence>
<accession>A0A916W9U5</accession>
<keyword evidence="6" id="KW-0812">Transmembrane</keyword>
<evidence type="ECO:0000256" key="8">
    <source>
        <dbReference type="ARBA" id="ARBA00023047"/>
    </source>
</evidence>
<keyword evidence="19" id="KW-1185">Reference proteome</keyword>
<keyword evidence="11" id="KW-0472">Membrane</keyword>
<comment type="caution">
    <text evidence="18">The sequence shown here is derived from an EMBL/GenBank/DDBJ whole genome shotgun (WGS) entry which is preliminary data.</text>
</comment>
<keyword evidence="14" id="KW-0449">Lipoprotein</keyword>
<dbReference type="GO" id="GO:0009279">
    <property type="term" value="C:cell outer membrane"/>
    <property type="evidence" value="ECO:0007669"/>
    <property type="project" value="UniProtKB-SubCell"/>
</dbReference>
<evidence type="ECO:0000256" key="14">
    <source>
        <dbReference type="ARBA" id="ARBA00023288"/>
    </source>
</evidence>
<feature type="signal peptide" evidence="15">
    <location>
        <begin position="1"/>
        <end position="20"/>
    </location>
</feature>
<dbReference type="GO" id="GO:0015159">
    <property type="term" value="F:polysaccharide transmembrane transporter activity"/>
    <property type="evidence" value="ECO:0007669"/>
    <property type="project" value="InterPro"/>
</dbReference>
<dbReference type="InterPro" id="IPR049712">
    <property type="entry name" value="Poly_export"/>
</dbReference>
<dbReference type="GO" id="GO:0006811">
    <property type="term" value="P:monoatomic ion transport"/>
    <property type="evidence" value="ECO:0007669"/>
    <property type="project" value="UniProtKB-KW"/>
</dbReference>
<dbReference type="InterPro" id="IPR003715">
    <property type="entry name" value="Poly_export_N"/>
</dbReference>
<dbReference type="Gene3D" id="3.10.560.10">
    <property type="entry name" value="Outer membrane lipoprotein wza domain like"/>
    <property type="match status" value="1"/>
</dbReference>
<evidence type="ECO:0000259" key="17">
    <source>
        <dbReference type="Pfam" id="PF22461"/>
    </source>
</evidence>
<evidence type="ECO:0000256" key="6">
    <source>
        <dbReference type="ARBA" id="ARBA00022692"/>
    </source>
</evidence>
<keyword evidence="5" id="KW-0762">Sugar transport</keyword>
<comment type="subcellular location">
    <subcellularLocation>
        <location evidence="1">Cell outer membrane</location>
        <topology evidence="1">Multi-pass membrane protein</topology>
    </subcellularLocation>
</comment>
<dbReference type="Pfam" id="PF02563">
    <property type="entry name" value="Poly_export"/>
    <property type="match status" value="1"/>
</dbReference>
<evidence type="ECO:0000256" key="11">
    <source>
        <dbReference type="ARBA" id="ARBA00023136"/>
    </source>
</evidence>
<evidence type="ECO:0000256" key="4">
    <source>
        <dbReference type="ARBA" id="ARBA00022452"/>
    </source>
</evidence>
<organism evidence="18 19">
    <name type="scientific">Edaphobacter acidisoli</name>
    <dbReference type="NCBI Taxonomy" id="2040573"/>
    <lineage>
        <taxon>Bacteria</taxon>
        <taxon>Pseudomonadati</taxon>
        <taxon>Acidobacteriota</taxon>
        <taxon>Terriglobia</taxon>
        <taxon>Terriglobales</taxon>
        <taxon>Acidobacteriaceae</taxon>
        <taxon>Edaphobacter</taxon>
    </lineage>
</organism>
<evidence type="ECO:0000256" key="7">
    <source>
        <dbReference type="ARBA" id="ARBA00022729"/>
    </source>
</evidence>
<reference evidence="18" key="2">
    <citation type="submission" date="2020-09" db="EMBL/GenBank/DDBJ databases">
        <authorList>
            <person name="Sun Q."/>
            <person name="Zhou Y."/>
        </authorList>
    </citation>
    <scope>NUCLEOTIDE SEQUENCE</scope>
    <source>
        <strain evidence="18">CGMCC 1.15447</strain>
    </source>
</reference>
<keyword evidence="13" id="KW-0998">Cell outer membrane</keyword>
<evidence type="ECO:0000259" key="16">
    <source>
        <dbReference type="Pfam" id="PF02563"/>
    </source>
</evidence>
<dbReference type="PANTHER" id="PTHR33619:SF3">
    <property type="entry name" value="POLYSACCHARIDE EXPORT PROTEIN GFCE-RELATED"/>
    <property type="match status" value="1"/>
</dbReference>
<evidence type="ECO:0000256" key="10">
    <source>
        <dbReference type="ARBA" id="ARBA00023114"/>
    </source>
</evidence>
<feature type="chain" id="PRO_5038128432" description="Sugar transporter" evidence="15">
    <location>
        <begin position="21"/>
        <end position="206"/>
    </location>
</feature>
<dbReference type="EMBL" id="BMJB01000003">
    <property type="protein sequence ID" value="GGA79296.1"/>
    <property type="molecule type" value="Genomic_DNA"/>
</dbReference>
<evidence type="ECO:0000256" key="5">
    <source>
        <dbReference type="ARBA" id="ARBA00022597"/>
    </source>
</evidence>
<gene>
    <name evidence="18" type="ORF">GCM10011507_33180</name>
</gene>
<evidence type="ECO:0000256" key="3">
    <source>
        <dbReference type="ARBA" id="ARBA00022448"/>
    </source>
</evidence>
<keyword evidence="4" id="KW-1134">Transmembrane beta strand</keyword>
<keyword evidence="8" id="KW-0625">Polysaccharide transport</keyword>
<protein>
    <recommendedName>
        <fullName evidence="20">Sugar transporter</fullName>
    </recommendedName>
</protein>
<dbReference type="PANTHER" id="PTHR33619">
    <property type="entry name" value="POLYSACCHARIDE EXPORT PROTEIN GFCE-RELATED"/>
    <property type="match status" value="1"/>
</dbReference>
<dbReference type="AlphaFoldDB" id="A0A916W9U5"/>
<keyword evidence="12" id="KW-0564">Palmitate</keyword>
<proteinExistence type="inferred from homology"/>
<evidence type="ECO:0008006" key="20">
    <source>
        <dbReference type="Google" id="ProtNLM"/>
    </source>
</evidence>
<name>A0A916W9U5_9BACT</name>
<dbReference type="RefSeq" id="WP_188760642.1">
    <property type="nucleotide sequence ID" value="NZ_BMJB01000003.1"/>
</dbReference>
<keyword evidence="9" id="KW-0406">Ion transport</keyword>
<sequence>MKLAYAVLAVMASLPFVAMAQKQNQAATGASAPSAAAASAASPTVNPDTYVIGADDSLSVTVWKEPSFSGTFPVRPDGKISMVMLGDIRAAGRTPTQLSGDITERLKKYIQDPVVSVVVMSVNSQKIFLIGEVNHTGPTMLTPGMTPLQAIAAAGGLTMFANQKHIYILRGVQGKQQKIPFNYKKALKGDNSQDISLQPGDTIVVP</sequence>
<evidence type="ECO:0000256" key="1">
    <source>
        <dbReference type="ARBA" id="ARBA00004571"/>
    </source>
</evidence>
<dbReference type="Proteomes" id="UP000648801">
    <property type="component" value="Unassembled WGS sequence"/>
</dbReference>
<keyword evidence="7 15" id="KW-0732">Signal</keyword>